<organism evidence="1 2">
    <name type="scientific">Adhaeribacter soli</name>
    <dbReference type="NCBI Taxonomy" id="2607655"/>
    <lineage>
        <taxon>Bacteria</taxon>
        <taxon>Pseudomonadati</taxon>
        <taxon>Bacteroidota</taxon>
        <taxon>Cytophagia</taxon>
        <taxon>Cytophagales</taxon>
        <taxon>Hymenobacteraceae</taxon>
        <taxon>Adhaeribacter</taxon>
    </lineage>
</organism>
<gene>
    <name evidence="1" type="ORF">F0P94_16340</name>
</gene>
<comment type="caution">
    <text evidence="1">The sequence shown here is derived from an EMBL/GenBank/DDBJ whole genome shotgun (WGS) entry which is preliminary data.</text>
</comment>
<dbReference type="RefSeq" id="WP_150904995.1">
    <property type="nucleotide sequence ID" value="NZ_VTWT01000010.1"/>
</dbReference>
<evidence type="ECO:0000313" key="1">
    <source>
        <dbReference type="EMBL" id="KAA9326074.1"/>
    </source>
</evidence>
<dbReference type="EMBL" id="VTWT01000010">
    <property type="protein sequence ID" value="KAA9326074.1"/>
    <property type="molecule type" value="Genomic_DNA"/>
</dbReference>
<evidence type="ECO:0000313" key="2">
    <source>
        <dbReference type="Proteomes" id="UP000326570"/>
    </source>
</evidence>
<proteinExistence type="predicted"/>
<dbReference type="Proteomes" id="UP000326570">
    <property type="component" value="Unassembled WGS sequence"/>
</dbReference>
<accession>A0A5N1IMW2</accession>
<keyword evidence="2" id="KW-1185">Reference proteome</keyword>
<sequence>MIELKNVFNKVFLTIETDALNRWVEATWYGYPTEDNLRTGVAAYTQALANTNANHILIDARKVLGTWKHSLKWMLEDWAPVAAQMGLEYYALVVAPETFAEEAALNMRENLYSFRAKVFNNLDEAKFWLRSQG</sequence>
<name>A0A5N1IMW2_9BACT</name>
<protein>
    <submittedName>
        <fullName evidence="1">STAS/SEC14 domain-containing protein</fullName>
    </submittedName>
</protein>
<reference evidence="1 2" key="1">
    <citation type="submission" date="2019-09" db="EMBL/GenBank/DDBJ databases">
        <title>Genome sequence of Adhaeribacter sp. M2.</title>
        <authorList>
            <person name="Srinivasan S."/>
        </authorList>
    </citation>
    <scope>NUCLEOTIDE SEQUENCE [LARGE SCALE GENOMIC DNA]</scope>
    <source>
        <strain evidence="1 2">M2</strain>
    </source>
</reference>
<dbReference type="AlphaFoldDB" id="A0A5N1IMW2"/>